<name>A0A398CJ64_9BACL</name>
<keyword evidence="2" id="KW-0732">Signal</keyword>
<comment type="caution">
    <text evidence="3">The sequence shown here is derived from an EMBL/GenBank/DDBJ whole genome shotgun (WGS) entry which is preliminary data.</text>
</comment>
<proteinExistence type="predicted"/>
<organism evidence="3 4">
    <name type="scientific">Cohnella faecalis</name>
    <dbReference type="NCBI Taxonomy" id="2315694"/>
    <lineage>
        <taxon>Bacteria</taxon>
        <taxon>Bacillati</taxon>
        <taxon>Bacillota</taxon>
        <taxon>Bacilli</taxon>
        <taxon>Bacillales</taxon>
        <taxon>Paenibacillaceae</taxon>
        <taxon>Cohnella</taxon>
    </lineage>
</organism>
<dbReference type="Gene3D" id="3.40.50.1820">
    <property type="entry name" value="alpha/beta hydrolase"/>
    <property type="match status" value="1"/>
</dbReference>
<dbReference type="InterPro" id="IPR000801">
    <property type="entry name" value="Esterase-like"/>
</dbReference>
<dbReference type="OrthoDB" id="9777383at2"/>
<feature type="signal peptide" evidence="2">
    <location>
        <begin position="1"/>
        <end position="22"/>
    </location>
</feature>
<dbReference type="Pfam" id="PF00756">
    <property type="entry name" value="Esterase"/>
    <property type="match status" value="1"/>
</dbReference>
<feature type="region of interest" description="Disordered" evidence="1">
    <location>
        <begin position="25"/>
        <end position="72"/>
    </location>
</feature>
<evidence type="ECO:0000256" key="2">
    <source>
        <dbReference type="SAM" id="SignalP"/>
    </source>
</evidence>
<dbReference type="GO" id="GO:0016747">
    <property type="term" value="F:acyltransferase activity, transferring groups other than amino-acyl groups"/>
    <property type="evidence" value="ECO:0007669"/>
    <property type="project" value="TreeGrafter"/>
</dbReference>
<keyword evidence="4" id="KW-1185">Reference proteome</keyword>
<sequence>MKRTTAALAAILLLSSTALLQACNSKASESKGAAPTEQASKSNAPETSKASAPEPSKKPAAAPNPLPSYMPENSTLLSKTNSVYRVKFDSAALNKEVRFNIYLPPNYDTAQTYPTLYLLHPLIGSENSVLSATGISASADKLIADGKVNPLIIVAPLLENSYGLNVTDEMAKSCSACTVGNYEDYLTKDLIGFVDGHFSTVKEKSGRYIGGFSAGGWAALYNAFTHPDLFSKVGGHSPYLPLDEWKEIYTTPELKKQRDPLLLAATADIKDLSVYLDSGEQDQYQGYISTEKLNGILQNKKVKSEYHHFPGGHNQEYWDSQSDNLLTFYAGK</sequence>
<evidence type="ECO:0000256" key="1">
    <source>
        <dbReference type="SAM" id="MobiDB-lite"/>
    </source>
</evidence>
<feature type="compositionally biased region" description="Low complexity" evidence="1">
    <location>
        <begin position="48"/>
        <end position="61"/>
    </location>
</feature>
<dbReference type="PANTHER" id="PTHR48098">
    <property type="entry name" value="ENTEROCHELIN ESTERASE-RELATED"/>
    <property type="match status" value="1"/>
</dbReference>
<gene>
    <name evidence="3" type="ORF">D3H35_16735</name>
</gene>
<dbReference type="RefSeq" id="WP_119150399.1">
    <property type="nucleotide sequence ID" value="NZ_JBHSOV010000028.1"/>
</dbReference>
<accession>A0A398CJ64</accession>
<dbReference type="Proteomes" id="UP000266340">
    <property type="component" value="Unassembled WGS sequence"/>
</dbReference>
<dbReference type="InterPro" id="IPR029058">
    <property type="entry name" value="AB_hydrolase_fold"/>
</dbReference>
<dbReference type="PANTHER" id="PTHR48098:SF1">
    <property type="entry name" value="DIACYLGLYCEROL ACYLTRANSFERASE_MYCOLYLTRANSFERASE AG85A"/>
    <property type="match status" value="1"/>
</dbReference>
<protein>
    <submittedName>
        <fullName evidence="3">Esterase</fullName>
    </submittedName>
</protein>
<reference evidence="3 4" key="1">
    <citation type="submission" date="2018-09" db="EMBL/GenBank/DDBJ databases">
        <title>Cohnella cavernae sp. nov., isolated from a karst cave.</title>
        <authorList>
            <person name="Zhu H."/>
        </authorList>
    </citation>
    <scope>NUCLEOTIDE SEQUENCE [LARGE SCALE GENOMIC DNA]</scope>
    <source>
        <strain evidence="3 4">K2E09-144</strain>
    </source>
</reference>
<feature type="compositionally biased region" description="Polar residues" evidence="1">
    <location>
        <begin position="37"/>
        <end position="46"/>
    </location>
</feature>
<evidence type="ECO:0000313" key="3">
    <source>
        <dbReference type="EMBL" id="RIE02360.1"/>
    </source>
</evidence>
<evidence type="ECO:0000313" key="4">
    <source>
        <dbReference type="Proteomes" id="UP000266340"/>
    </source>
</evidence>
<dbReference type="SUPFAM" id="SSF53474">
    <property type="entry name" value="alpha/beta-Hydrolases"/>
    <property type="match status" value="1"/>
</dbReference>
<dbReference type="AlphaFoldDB" id="A0A398CJ64"/>
<dbReference type="PROSITE" id="PS51257">
    <property type="entry name" value="PROKAR_LIPOPROTEIN"/>
    <property type="match status" value="1"/>
</dbReference>
<dbReference type="EMBL" id="QXJM01000039">
    <property type="protein sequence ID" value="RIE02360.1"/>
    <property type="molecule type" value="Genomic_DNA"/>
</dbReference>
<feature type="chain" id="PRO_5038851931" evidence="2">
    <location>
        <begin position="23"/>
        <end position="332"/>
    </location>
</feature>
<dbReference type="InterPro" id="IPR050583">
    <property type="entry name" value="Mycobacterial_A85_antigen"/>
</dbReference>